<evidence type="ECO:0008006" key="3">
    <source>
        <dbReference type="Google" id="ProtNLM"/>
    </source>
</evidence>
<dbReference type="InterPro" id="IPR036047">
    <property type="entry name" value="F-box-like_dom_sf"/>
</dbReference>
<keyword evidence="2" id="KW-1185">Reference proteome</keyword>
<dbReference type="AlphaFoldDB" id="A0A2J6S2G0"/>
<dbReference type="Proteomes" id="UP000235786">
    <property type="component" value="Unassembled WGS sequence"/>
</dbReference>
<sequence length="194" mass="22417">MASISTPLRSDEFSDHTLQQANTDVVVRSKDMETAEAEDAMPTSKLLSISTELQLMIFKLLDPASSTCLGLTNKAFYQIHWGIHGKVSLSAYCMLPPNQYSGVHLWKLLEKWVGRDMIVDWNQRKFLASERHYLRFAIVAEEVRWNEGLKEIWCGRARYIAEREMGGYYHKGVFRERAIFELKTVISNRLRTIA</sequence>
<accession>A0A2J6S2G0</accession>
<proteinExistence type="predicted"/>
<dbReference type="OrthoDB" id="3506179at2759"/>
<evidence type="ECO:0000313" key="2">
    <source>
        <dbReference type="Proteomes" id="UP000235786"/>
    </source>
</evidence>
<gene>
    <name evidence="1" type="ORF">L207DRAFT_577909</name>
</gene>
<protein>
    <recommendedName>
        <fullName evidence="3">F-box domain-containing protein</fullName>
    </recommendedName>
</protein>
<dbReference type="EMBL" id="KZ613940">
    <property type="protein sequence ID" value="PMD44961.1"/>
    <property type="molecule type" value="Genomic_DNA"/>
</dbReference>
<name>A0A2J6S2G0_HYAVF</name>
<evidence type="ECO:0000313" key="1">
    <source>
        <dbReference type="EMBL" id="PMD44961.1"/>
    </source>
</evidence>
<reference evidence="1 2" key="1">
    <citation type="submission" date="2016-04" db="EMBL/GenBank/DDBJ databases">
        <title>A degradative enzymes factory behind the ericoid mycorrhizal symbiosis.</title>
        <authorList>
            <consortium name="DOE Joint Genome Institute"/>
            <person name="Martino E."/>
            <person name="Morin E."/>
            <person name="Grelet G."/>
            <person name="Kuo A."/>
            <person name="Kohler A."/>
            <person name="Daghino S."/>
            <person name="Barry K."/>
            <person name="Choi C."/>
            <person name="Cichocki N."/>
            <person name="Clum A."/>
            <person name="Copeland A."/>
            <person name="Hainaut M."/>
            <person name="Haridas S."/>
            <person name="Labutti K."/>
            <person name="Lindquist E."/>
            <person name="Lipzen A."/>
            <person name="Khouja H.-R."/>
            <person name="Murat C."/>
            <person name="Ohm R."/>
            <person name="Olson A."/>
            <person name="Spatafora J."/>
            <person name="Veneault-Fourrey C."/>
            <person name="Henrissat B."/>
            <person name="Grigoriev I."/>
            <person name="Martin F."/>
            <person name="Perotto S."/>
        </authorList>
    </citation>
    <scope>NUCLEOTIDE SEQUENCE [LARGE SCALE GENOMIC DNA]</scope>
    <source>
        <strain evidence="1 2">F</strain>
    </source>
</reference>
<dbReference type="SUPFAM" id="SSF81383">
    <property type="entry name" value="F-box domain"/>
    <property type="match status" value="1"/>
</dbReference>
<organism evidence="1 2">
    <name type="scientific">Hyaloscypha variabilis (strain UAMH 11265 / GT02V1 / F)</name>
    <name type="common">Meliniomyces variabilis</name>
    <dbReference type="NCBI Taxonomy" id="1149755"/>
    <lineage>
        <taxon>Eukaryota</taxon>
        <taxon>Fungi</taxon>
        <taxon>Dikarya</taxon>
        <taxon>Ascomycota</taxon>
        <taxon>Pezizomycotina</taxon>
        <taxon>Leotiomycetes</taxon>
        <taxon>Helotiales</taxon>
        <taxon>Hyaloscyphaceae</taxon>
        <taxon>Hyaloscypha</taxon>
        <taxon>Hyaloscypha variabilis</taxon>
    </lineage>
</organism>